<name>A0A7X9RZS2_9BACT</name>
<evidence type="ECO:0000313" key="2">
    <source>
        <dbReference type="EMBL" id="NME71689.1"/>
    </source>
</evidence>
<comment type="caution">
    <text evidence="2">The sequence shown here is derived from an EMBL/GenBank/DDBJ whole genome shotgun (WGS) entry which is preliminary data.</text>
</comment>
<dbReference type="RefSeq" id="WP_169659897.1">
    <property type="nucleotide sequence ID" value="NZ_JABANE010000109.1"/>
</dbReference>
<evidence type="ECO:0000256" key="1">
    <source>
        <dbReference type="SAM" id="SignalP"/>
    </source>
</evidence>
<accession>A0A7X9RZS2</accession>
<gene>
    <name evidence="2" type="ORF">HHU12_27235</name>
</gene>
<keyword evidence="3" id="KW-1185">Reference proteome</keyword>
<sequence>MKSLKQLLVLALFAIITVNPSFANPTDKEDNEIDKLRASVENATATDWEAYADAADRCIELKTNLSEAYVWIEKSIAINENAENLEIKGDYLALNGAKDMAIETYNKAILAGMIAGEDISKIQKKVLKLNRR</sequence>
<dbReference type="EMBL" id="JABANE010000109">
    <property type="protein sequence ID" value="NME71689.1"/>
    <property type="molecule type" value="Genomic_DNA"/>
</dbReference>
<keyword evidence="1" id="KW-0732">Signal</keyword>
<dbReference type="Proteomes" id="UP000576082">
    <property type="component" value="Unassembled WGS sequence"/>
</dbReference>
<feature type="chain" id="PRO_5031082779" description="Tetratricopeptide repeat protein" evidence="1">
    <location>
        <begin position="24"/>
        <end position="132"/>
    </location>
</feature>
<evidence type="ECO:0000313" key="3">
    <source>
        <dbReference type="Proteomes" id="UP000576082"/>
    </source>
</evidence>
<proteinExistence type="predicted"/>
<dbReference type="AlphaFoldDB" id="A0A7X9RZS2"/>
<evidence type="ECO:0008006" key="4">
    <source>
        <dbReference type="Google" id="ProtNLM"/>
    </source>
</evidence>
<organism evidence="2 3">
    <name type="scientific">Flammeovirga aprica JL-4</name>
    <dbReference type="NCBI Taxonomy" id="694437"/>
    <lineage>
        <taxon>Bacteria</taxon>
        <taxon>Pseudomonadati</taxon>
        <taxon>Bacteroidota</taxon>
        <taxon>Cytophagia</taxon>
        <taxon>Cytophagales</taxon>
        <taxon>Flammeovirgaceae</taxon>
        <taxon>Flammeovirga</taxon>
    </lineage>
</organism>
<protein>
    <recommendedName>
        <fullName evidence="4">Tetratricopeptide repeat protein</fullName>
    </recommendedName>
</protein>
<feature type="signal peptide" evidence="1">
    <location>
        <begin position="1"/>
        <end position="23"/>
    </location>
</feature>
<reference evidence="2 3" key="1">
    <citation type="submission" date="2020-04" db="EMBL/GenBank/DDBJ databases">
        <title>Flammeovirga sp. SR4, a novel species isolated from seawater.</title>
        <authorList>
            <person name="Wang X."/>
        </authorList>
    </citation>
    <scope>NUCLEOTIDE SEQUENCE [LARGE SCALE GENOMIC DNA]</scope>
    <source>
        <strain evidence="2 3">ATCC 23126</strain>
    </source>
</reference>